<protein>
    <submittedName>
        <fullName evidence="4">PhzF family phenazine biosynthesis protein</fullName>
    </submittedName>
</protein>
<dbReference type="NCBIfam" id="TIGR00654">
    <property type="entry name" value="PhzF_family"/>
    <property type="match status" value="1"/>
</dbReference>
<feature type="active site" evidence="3">
    <location>
        <position position="47"/>
    </location>
</feature>
<evidence type="ECO:0000313" key="4">
    <source>
        <dbReference type="EMBL" id="TVV74389.1"/>
    </source>
</evidence>
<gene>
    <name evidence="4" type="ORF">FOY91_09985</name>
</gene>
<evidence type="ECO:0000313" key="5">
    <source>
        <dbReference type="Proteomes" id="UP000318681"/>
    </source>
</evidence>
<dbReference type="PANTHER" id="PTHR13774">
    <property type="entry name" value="PHENAZINE BIOSYNTHESIS PROTEIN"/>
    <property type="match status" value="1"/>
</dbReference>
<proteinExistence type="inferred from homology"/>
<dbReference type="OrthoDB" id="9788221at2"/>
<dbReference type="Proteomes" id="UP000318681">
    <property type="component" value="Unassembled WGS sequence"/>
</dbReference>
<dbReference type="AlphaFoldDB" id="A0A558R4V3"/>
<evidence type="ECO:0000256" key="1">
    <source>
        <dbReference type="ARBA" id="ARBA00008270"/>
    </source>
</evidence>
<dbReference type="SUPFAM" id="SSF54506">
    <property type="entry name" value="Diaminopimelate epimerase-like"/>
    <property type="match status" value="1"/>
</dbReference>
<evidence type="ECO:0000256" key="2">
    <source>
        <dbReference type="ARBA" id="ARBA00023235"/>
    </source>
</evidence>
<dbReference type="InterPro" id="IPR003719">
    <property type="entry name" value="Phenazine_PhzF-like"/>
</dbReference>
<evidence type="ECO:0000256" key="3">
    <source>
        <dbReference type="PIRSR" id="PIRSR016184-1"/>
    </source>
</evidence>
<keyword evidence="5" id="KW-1185">Reference proteome</keyword>
<dbReference type="EMBL" id="VNIM01000034">
    <property type="protein sequence ID" value="TVV74389.1"/>
    <property type="molecule type" value="Genomic_DNA"/>
</dbReference>
<name>A0A558R4V3_9SPHN</name>
<sequence>MTDTRFVQVDAFADRPFTGNPAAVMPLDAWLPDATLQAIAAENNLSETAFLVATPGGAADHDLRWFTPAVEVAMCGHATLASGHVMLGDDPTRDRVTFATRKAGILAVSRAGDGYALDLPVWAPAPRAMPDIAAAMGGDPVEALHHDSGYALLVYRTAAEIRALAPDFRALAALGDFLFIATAPGDDAGDDATDIVSRAFAPGAGVDEDPVTGSAHAVLAPYWAARLGRNRFTAFQASARGGHLDCTLAGDRVILRGRCVTVIEGTMRL</sequence>
<dbReference type="GO" id="GO:0016853">
    <property type="term" value="F:isomerase activity"/>
    <property type="evidence" value="ECO:0007669"/>
    <property type="project" value="UniProtKB-KW"/>
</dbReference>
<comment type="similarity">
    <text evidence="1">Belongs to the PhzF family.</text>
</comment>
<dbReference type="RefSeq" id="WP_145150850.1">
    <property type="nucleotide sequence ID" value="NZ_VNIM01000034.1"/>
</dbReference>
<keyword evidence="2" id="KW-0413">Isomerase</keyword>
<dbReference type="Gene3D" id="3.10.310.10">
    <property type="entry name" value="Diaminopimelate Epimerase, Chain A, domain 1"/>
    <property type="match status" value="2"/>
</dbReference>
<accession>A0A558R4V3</accession>
<dbReference type="PANTHER" id="PTHR13774:SF17">
    <property type="entry name" value="PHENAZINE BIOSYNTHESIS-LIKE DOMAIN-CONTAINING PROTEIN"/>
    <property type="match status" value="1"/>
</dbReference>
<dbReference type="PIRSF" id="PIRSF016184">
    <property type="entry name" value="PhzC_PhzF"/>
    <property type="match status" value="1"/>
</dbReference>
<dbReference type="Pfam" id="PF02567">
    <property type="entry name" value="PhzC-PhzF"/>
    <property type="match status" value="1"/>
</dbReference>
<reference evidence="4 5" key="1">
    <citation type="submission" date="2019-07" db="EMBL/GenBank/DDBJ databases">
        <title>Sphingomonas solaris sp. nov., isolated from a solar panel from Boston, Massachusetts.</title>
        <authorList>
            <person name="Tanner K."/>
            <person name="Pascual J."/>
            <person name="Mancuso C."/>
            <person name="Pereto J."/>
            <person name="Khalil A."/>
            <person name="Vilanova C."/>
        </authorList>
    </citation>
    <scope>NUCLEOTIDE SEQUENCE [LARGE SCALE GENOMIC DNA]</scope>
    <source>
        <strain evidence="4 5">R4DWN</strain>
    </source>
</reference>
<dbReference type="GO" id="GO:0005737">
    <property type="term" value="C:cytoplasm"/>
    <property type="evidence" value="ECO:0007669"/>
    <property type="project" value="TreeGrafter"/>
</dbReference>
<comment type="caution">
    <text evidence="4">The sequence shown here is derived from an EMBL/GenBank/DDBJ whole genome shotgun (WGS) entry which is preliminary data.</text>
</comment>
<organism evidence="4 5">
    <name type="scientific">Alterirhizorhabdus solaris</name>
    <dbReference type="NCBI Taxonomy" id="2529389"/>
    <lineage>
        <taxon>Bacteria</taxon>
        <taxon>Pseudomonadati</taxon>
        <taxon>Pseudomonadota</taxon>
        <taxon>Alphaproteobacteria</taxon>
        <taxon>Sphingomonadales</taxon>
        <taxon>Rhizorhabdaceae</taxon>
        <taxon>Alterirhizorhabdus</taxon>
    </lineage>
</organism>